<dbReference type="Pfam" id="PF00534">
    <property type="entry name" value="Glycos_transf_1"/>
    <property type="match status" value="1"/>
</dbReference>
<keyword evidence="6" id="KW-1185">Reference proteome</keyword>
<dbReference type="RefSeq" id="WP_062330724.1">
    <property type="nucleotide sequence ID" value="NZ_CP014234.1"/>
</dbReference>
<reference evidence="5 6" key="1">
    <citation type="submission" date="2018-06" db="EMBL/GenBank/DDBJ databases">
        <authorList>
            <consortium name="Pathogen Informatics"/>
            <person name="Doyle S."/>
        </authorList>
    </citation>
    <scope>NUCLEOTIDE SEQUENCE [LARGE SCALE GENOMIC DNA]</scope>
    <source>
        <strain evidence="5 6">NCTC10465</strain>
    </source>
</reference>
<dbReference type="Gene3D" id="3.40.50.2000">
    <property type="entry name" value="Glycogen Phosphorylase B"/>
    <property type="match status" value="2"/>
</dbReference>
<dbReference type="SUPFAM" id="SSF53756">
    <property type="entry name" value="UDP-Glycosyltransferase/glycogen phosphorylase"/>
    <property type="match status" value="1"/>
</dbReference>
<evidence type="ECO:0000313" key="6">
    <source>
        <dbReference type="Proteomes" id="UP000255230"/>
    </source>
</evidence>
<feature type="domain" description="Glycosyltransferase subfamily 4-like N-terminal" evidence="4">
    <location>
        <begin position="15"/>
        <end position="174"/>
    </location>
</feature>
<dbReference type="EMBL" id="UGPY01000001">
    <property type="protein sequence ID" value="STY97307.1"/>
    <property type="molecule type" value="Genomic_DNA"/>
</dbReference>
<dbReference type="EC" id="2.4.1.246" evidence="5"/>
<dbReference type="InterPro" id="IPR001296">
    <property type="entry name" value="Glyco_trans_1"/>
</dbReference>
<proteinExistence type="predicted"/>
<evidence type="ECO:0000256" key="2">
    <source>
        <dbReference type="ARBA" id="ARBA00022679"/>
    </source>
</evidence>
<evidence type="ECO:0000259" key="3">
    <source>
        <dbReference type="Pfam" id="PF00534"/>
    </source>
</evidence>
<accession>A0A378QDK5</accession>
<dbReference type="Proteomes" id="UP000255230">
    <property type="component" value="Unassembled WGS sequence"/>
</dbReference>
<keyword evidence="2 5" id="KW-0808">Transferase</keyword>
<dbReference type="Pfam" id="PF13439">
    <property type="entry name" value="Glyco_transf_4"/>
    <property type="match status" value="1"/>
</dbReference>
<dbReference type="KEGG" id="mos:AXE82_01905"/>
<evidence type="ECO:0000313" key="5">
    <source>
        <dbReference type="EMBL" id="STY97307.1"/>
    </source>
</evidence>
<gene>
    <name evidence="5" type="primary">mfpsA</name>
    <name evidence="5" type="ORF">NCTC10465_01091</name>
</gene>
<dbReference type="AlphaFoldDB" id="A0A378QDK5"/>
<dbReference type="CDD" id="cd03820">
    <property type="entry name" value="GT4_AmsD-like"/>
    <property type="match status" value="1"/>
</dbReference>
<evidence type="ECO:0000259" key="4">
    <source>
        <dbReference type="Pfam" id="PF13439"/>
    </source>
</evidence>
<dbReference type="GO" id="GO:0103011">
    <property type="term" value="F:mannosylfructose-phosphate synthase activity"/>
    <property type="evidence" value="ECO:0007669"/>
    <property type="project" value="UniProtKB-EC"/>
</dbReference>
<dbReference type="InterPro" id="IPR028098">
    <property type="entry name" value="Glyco_trans_4-like_N"/>
</dbReference>
<dbReference type="GO" id="GO:1901135">
    <property type="term" value="P:carbohydrate derivative metabolic process"/>
    <property type="evidence" value="ECO:0007669"/>
    <property type="project" value="UniProtKB-ARBA"/>
</dbReference>
<dbReference type="PANTHER" id="PTHR12526">
    <property type="entry name" value="GLYCOSYLTRANSFERASE"/>
    <property type="match status" value="1"/>
</dbReference>
<dbReference type="GeneID" id="35779055"/>
<name>A0A378QDK5_FAUOS</name>
<protein>
    <submittedName>
        <fullName evidence="5">Mannosylfructose-phosphate synthase</fullName>
        <ecNumber evidence="5">2.4.1.246</ecNumber>
    </submittedName>
</protein>
<evidence type="ECO:0000256" key="1">
    <source>
        <dbReference type="ARBA" id="ARBA00022676"/>
    </source>
</evidence>
<feature type="domain" description="Glycosyl transferase family 1" evidence="3">
    <location>
        <begin position="186"/>
        <end position="340"/>
    </location>
</feature>
<dbReference type="PANTHER" id="PTHR12526:SF629">
    <property type="entry name" value="TEICHURONIC ACID BIOSYNTHESIS GLYCOSYLTRANSFERASE TUAH-RELATED"/>
    <property type="match status" value="1"/>
</dbReference>
<sequence>MKNICFLINNMSNSGGTERVTSIISNELINYNYNVSILSVSDCQKPFFNVNDSIKIFSLYPNNIPLRKIFTNSFKTIWLLRNFVILNKIDTLIVVDSIFCLFTVPALAKLNIKHICWEHFNFKVNFNTKLTYLARRWAARYCNYIVTLTKRDKYLWEEGLKVVNAKIVPIANPVTYEINENMASMSHKRILAVGRLTYQKGFDLLLDAWADFCKKDSEWILRIIGQGKEESSLKLKAKNLKISDRIEFIKATKSIEYYYKTSSFFCMSSRFEGLPMVLLEAQAYGLPIISFDCDTGPSELIEHNINGYLVQPLNTKLLAKKLYEATRLSSYNYEQISDAAKNNSQYYKIEYIINLWIEILDVERL</sequence>
<keyword evidence="1 5" id="KW-0328">Glycosyltransferase</keyword>
<organism evidence="5 6">
    <name type="scientific">Faucicola osloensis</name>
    <name type="common">Moraxella osloensis</name>
    <dbReference type="NCBI Taxonomy" id="34062"/>
    <lineage>
        <taxon>Bacteria</taxon>
        <taxon>Pseudomonadati</taxon>
        <taxon>Pseudomonadota</taxon>
        <taxon>Gammaproteobacteria</taxon>
        <taxon>Moraxellales</taxon>
        <taxon>Moraxellaceae</taxon>
        <taxon>Faucicola</taxon>
    </lineage>
</organism>